<dbReference type="GO" id="GO:0008422">
    <property type="term" value="F:beta-glucosidase activity"/>
    <property type="evidence" value="ECO:0007669"/>
    <property type="project" value="UniProtKB-EC"/>
</dbReference>
<evidence type="ECO:0000256" key="3">
    <source>
        <dbReference type="ARBA" id="ARBA00012744"/>
    </source>
</evidence>
<comment type="similarity">
    <text evidence="2 10">Belongs to the glycosyl hydrolase 1 family.</text>
</comment>
<keyword evidence="12" id="KW-1185">Reference proteome</keyword>
<dbReference type="EMBL" id="JBHSWI010000001">
    <property type="protein sequence ID" value="MFC6645295.1"/>
    <property type="molecule type" value="Genomic_DNA"/>
</dbReference>
<dbReference type="Gene3D" id="3.20.20.80">
    <property type="entry name" value="Glycosidases"/>
    <property type="match status" value="1"/>
</dbReference>
<dbReference type="SUPFAM" id="SSF51445">
    <property type="entry name" value="(Trans)glycosidases"/>
    <property type="match status" value="1"/>
</dbReference>
<evidence type="ECO:0000313" key="12">
    <source>
        <dbReference type="Proteomes" id="UP001596391"/>
    </source>
</evidence>
<dbReference type="PRINTS" id="PR00131">
    <property type="entry name" value="GLHYDRLASE1"/>
</dbReference>
<dbReference type="InterPro" id="IPR001360">
    <property type="entry name" value="Glyco_hydro_1"/>
</dbReference>
<dbReference type="PROSITE" id="PS00653">
    <property type="entry name" value="GLYCOSYL_HYDROL_F1_2"/>
    <property type="match status" value="1"/>
</dbReference>
<protein>
    <recommendedName>
        <fullName evidence="3 10">Beta-glucosidase</fullName>
        <ecNumber evidence="3 10">3.2.1.21</ecNumber>
    </recommendedName>
</protein>
<name>A0ABW1Z6T0_9BACT</name>
<dbReference type="InterPro" id="IPR017736">
    <property type="entry name" value="Glyco_hydro_1_beta-glucosidase"/>
</dbReference>
<dbReference type="PANTHER" id="PTHR10353">
    <property type="entry name" value="GLYCOSYL HYDROLASE"/>
    <property type="match status" value="1"/>
</dbReference>
<dbReference type="EC" id="3.2.1.21" evidence="3 10"/>
<keyword evidence="5" id="KW-0136">Cellulose degradation</keyword>
<keyword evidence="6" id="KW-0119">Carbohydrate metabolism</keyword>
<keyword evidence="8" id="KW-0624">Polysaccharide degradation</keyword>
<evidence type="ECO:0000256" key="6">
    <source>
        <dbReference type="ARBA" id="ARBA00023277"/>
    </source>
</evidence>
<evidence type="ECO:0000256" key="10">
    <source>
        <dbReference type="RuleBase" id="RU361175"/>
    </source>
</evidence>
<dbReference type="NCBIfam" id="TIGR03356">
    <property type="entry name" value="BGL"/>
    <property type="match status" value="1"/>
</dbReference>
<dbReference type="Proteomes" id="UP001596391">
    <property type="component" value="Unassembled WGS sequence"/>
</dbReference>
<evidence type="ECO:0000256" key="1">
    <source>
        <dbReference type="ARBA" id="ARBA00000448"/>
    </source>
</evidence>
<organism evidence="11 12">
    <name type="scientific">Granulicella cerasi</name>
    <dbReference type="NCBI Taxonomy" id="741063"/>
    <lineage>
        <taxon>Bacteria</taxon>
        <taxon>Pseudomonadati</taxon>
        <taxon>Acidobacteriota</taxon>
        <taxon>Terriglobia</taxon>
        <taxon>Terriglobales</taxon>
        <taxon>Acidobacteriaceae</taxon>
        <taxon>Granulicella</taxon>
    </lineage>
</organism>
<accession>A0ABW1Z6T0</accession>
<evidence type="ECO:0000256" key="5">
    <source>
        <dbReference type="ARBA" id="ARBA00023001"/>
    </source>
</evidence>
<evidence type="ECO:0000256" key="7">
    <source>
        <dbReference type="ARBA" id="ARBA00023295"/>
    </source>
</evidence>
<sequence length="494" mass="55115">MLELSHVVPLFSSSTRPLRSRHRSCGCCARQAVASGPSRFPQTHFAPSSQQFPSEFLWGTATASYQVEGAWNVDGRGVSIWDTFSHKPGQIPNNDNGDIADDEFHRYKSDIAMLRELGVKAYRFSVSWPRVMPNGTGAVNQKGLDYYKRLVAALHEAGIEPYCTLYHWDLPQVLQDKGGWQNRDTAEHLAAYAAVTSRAMADAGVHRFMTVNELRTFTENGYKTGTHAPGLKLDRKAMAQLNHYAVLGHGLSLAAVRANVPHDALVGLADNPNAATPVINDAEHIEAARIGFREENAQYLTAIMEGRYTDLYLRKLGADAPHFTDAEMKAIGAPVDFVGLNIYQPTYVTPDAASGYKVIPQGPTFPRMLSPWLTIGPECLYWAPTFTAQIWGVKSIYITENGASAEDRLDASGQVMDVDRVMYIRNYLSQLQRAIADGAPVRGYFVWSLMDNYEWNDGYSKRFGLVYVDFATQKRIPKLSARFYRSVVKENRVI</sequence>
<evidence type="ECO:0000256" key="8">
    <source>
        <dbReference type="ARBA" id="ARBA00023326"/>
    </source>
</evidence>
<reference evidence="12" key="1">
    <citation type="journal article" date="2019" name="Int. J. Syst. Evol. Microbiol.">
        <title>The Global Catalogue of Microorganisms (GCM) 10K type strain sequencing project: providing services to taxonomists for standard genome sequencing and annotation.</title>
        <authorList>
            <consortium name="The Broad Institute Genomics Platform"/>
            <consortium name="The Broad Institute Genome Sequencing Center for Infectious Disease"/>
            <person name="Wu L."/>
            <person name="Ma J."/>
        </authorList>
    </citation>
    <scope>NUCLEOTIDE SEQUENCE [LARGE SCALE GENOMIC DNA]</scope>
    <source>
        <strain evidence="12">CGMCC 1.16026</strain>
    </source>
</reference>
<evidence type="ECO:0000256" key="2">
    <source>
        <dbReference type="ARBA" id="ARBA00010838"/>
    </source>
</evidence>
<keyword evidence="7 10" id="KW-0326">Glycosidase</keyword>
<dbReference type="PANTHER" id="PTHR10353:SF36">
    <property type="entry name" value="LP05116P"/>
    <property type="match status" value="1"/>
</dbReference>
<evidence type="ECO:0000256" key="4">
    <source>
        <dbReference type="ARBA" id="ARBA00022801"/>
    </source>
</evidence>
<dbReference type="InterPro" id="IPR018120">
    <property type="entry name" value="Glyco_hydro_1_AS"/>
</dbReference>
<comment type="caution">
    <text evidence="11">The sequence shown here is derived from an EMBL/GenBank/DDBJ whole genome shotgun (WGS) entry which is preliminary data.</text>
</comment>
<comment type="catalytic activity">
    <reaction evidence="1 10">
        <text>Hydrolysis of terminal, non-reducing beta-D-glucosyl residues with release of beta-D-glucose.</text>
        <dbReference type="EC" id="3.2.1.21"/>
    </reaction>
</comment>
<dbReference type="PROSITE" id="PS00572">
    <property type="entry name" value="GLYCOSYL_HYDROL_F1_1"/>
    <property type="match status" value="1"/>
</dbReference>
<dbReference type="InterPro" id="IPR033132">
    <property type="entry name" value="GH_1_N_CS"/>
</dbReference>
<gene>
    <name evidence="11" type="ORF">ACFQBQ_06770</name>
</gene>
<evidence type="ECO:0000313" key="11">
    <source>
        <dbReference type="EMBL" id="MFC6645295.1"/>
    </source>
</evidence>
<feature type="active site" description="Nucleophile" evidence="9">
    <location>
        <position position="400"/>
    </location>
</feature>
<dbReference type="InterPro" id="IPR017853">
    <property type="entry name" value="GH"/>
</dbReference>
<dbReference type="RefSeq" id="WP_390234486.1">
    <property type="nucleotide sequence ID" value="NZ_JBHSWI010000001.1"/>
</dbReference>
<evidence type="ECO:0000256" key="9">
    <source>
        <dbReference type="PROSITE-ProRule" id="PRU10055"/>
    </source>
</evidence>
<proteinExistence type="inferred from homology"/>
<dbReference type="Pfam" id="PF00232">
    <property type="entry name" value="Glyco_hydro_1"/>
    <property type="match status" value="1"/>
</dbReference>
<keyword evidence="4 10" id="KW-0378">Hydrolase</keyword>